<feature type="region of interest" description="Disordered" evidence="1">
    <location>
        <begin position="520"/>
        <end position="654"/>
    </location>
</feature>
<feature type="compositionally biased region" description="Basic residues" evidence="1">
    <location>
        <begin position="644"/>
        <end position="654"/>
    </location>
</feature>
<evidence type="ECO:0000256" key="1">
    <source>
        <dbReference type="SAM" id="MobiDB-lite"/>
    </source>
</evidence>
<dbReference type="EMBL" id="HBGH01013205">
    <property type="protein sequence ID" value="CAD9235318.1"/>
    <property type="molecule type" value="Transcribed_RNA"/>
</dbReference>
<reference evidence="2" key="1">
    <citation type="submission" date="2021-01" db="EMBL/GenBank/DDBJ databases">
        <authorList>
            <person name="Corre E."/>
            <person name="Pelletier E."/>
            <person name="Niang G."/>
            <person name="Scheremetjew M."/>
            <person name="Finn R."/>
            <person name="Kale V."/>
            <person name="Holt S."/>
            <person name="Cochrane G."/>
            <person name="Meng A."/>
            <person name="Brown T."/>
            <person name="Cohen L."/>
        </authorList>
    </citation>
    <scope>NUCLEOTIDE SEQUENCE</scope>
    <source>
        <strain evidence="2">SAG 36.94</strain>
    </source>
</reference>
<evidence type="ECO:0000313" key="2">
    <source>
        <dbReference type="EMBL" id="CAD9235318.1"/>
    </source>
</evidence>
<dbReference type="Gene3D" id="1.10.10.60">
    <property type="entry name" value="Homeodomain-like"/>
    <property type="match status" value="1"/>
</dbReference>
<feature type="region of interest" description="Disordered" evidence="1">
    <location>
        <begin position="267"/>
        <end position="309"/>
    </location>
</feature>
<organism evidence="2">
    <name type="scientific">Compsopogon caeruleus</name>
    <dbReference type="NCBI Taxonomy" id="31354"/>
    <lineage>
        <taxon>Eukaryota</taxon>
        <taxon>Rhodophyta</taxon>
        <taxon>Compsopogonophyceae</taxon>
        <taxon>Compsopogonales</taxon>
        <taxon>Compsopogonaceae</taxon>
        <taxon>Compsopogon</taxon>
    </lineage>
</organism>
<dbReference type="SUPFAM" id="SSF46689">
    <property type="entry name" value="Homeodomain-like"/>
    <property type="match status" value="1"/>
</dbReference>
<gene>
    <name evidence="2" type="ORF">CCAE0312_LOCUS7409</name>
</gene>
<proteinExistence type="predicted"/>
<feature type="compositionally biased region" description="Basic and acidic residues" evidence="1">
    <location>
        <begin position="632"/>
        <end position="643"/>
    </location>
</feature>
<dbReference type="AlphaFoldDB" id="A0A7S1XG31"/>
<dbReference type="CDD" id="cd11660">
    <property type="entry name" value="SANT_TRF"/>
    <property type="match status" value="1"/>
</dbReference>
<dbReference type="InterPro" id="IPR009057">
    <property type="entry name" value="Homeodomain-like_sf"/>
</dbReference>
<protein>
    <submittedName>
        <fullName evidence="2">Uncharacterized protein</fullName>
    </submittedName>
</protein>
<accession>A0A7S1XG31</accession>
<sequence length="654" mass="74046">MKPGAVDLERLTASQRSDQQRRLALEVWVYLGSTQLGMELVRPGTLDSMKLPSLVGLRQWLSEVYSDEEIRAVWAQLAINVMRKMISKVKEGGDVGMKFGDHDLVELISTADNFSAEFGREILKGEEERFVRLSRLMMDLRVLGLVNQALWTEIPDDERGRSFLRQTFSEFVDFYKEKAQYEDSVQKKLWLMKRDWARAIVDWIDNREDCKPSEVPKMILEESSFDKSIVELGHFIEDLADQFGRPFLEEATAWAFTELHDDAAFVSPRKRGQEDSRSPNPVKRVRLAEPTAFRDTNLPPSNDRDYIPNIGNKVEEDIVFESPDDIPNAENSPRHTKYRESDPIVQALERTEAIHDGLSGGSLVKSQPTAMKLRWNSEGTDAGGSPHPQDEAAEVVTPVASKYLKDTTAIAVATSPSRTDARQFVGLEKELHEGLQEYGWGHWRMIAKYNMGLLKTMSSDQLKRLTIKLGFTAEDYPGTSRRVTAAEERLLLDGLRKYGWGHWEEILDDGGFEPHRTASDLEKRAKSSSLFRKRDFKSTPTRPSPKPKQVQEDEADDPAFTSEPEILVEQSQQPPETAPESPTPDTTAKKEQYLSPDDGIYSQPLETQPGDIDNGDSPEALKAPFTQALSAEKGEKTIPETRTRPIRSARLKYT</sequence>
<name>A0A7S1XG31_9RHOD</name>